<protein>
    <submittedName>
        <fullName evidence="1">Uncharacterized protein</fullName>
    </submittedName>
</protein>
<proteinExistence type="predicted"/>
<organism evidence="1">
    <name type="scientific">Klebsiella pneumoniae</name>
    <dbReference type="NCBI Taxonomy" id="573"/>
    <lineage>
        <taxon>Bacteria</taxon>
        <taxon>Pseudomonadati</taxon>
        <taxon>Pseudomonadota</taxon>
        <taxon>Gammaproteobacteria</taxon>
        <taxon>Enterobacterales</taxon>
        <taxon>Enterobacteriaceae</taxon>
        <taxon>Klebsiella/Raoultella group</taxon>
        <taxon>Klebsiella</taxon>
        <taxon>Klebsiella pneumoniae complex</taxon>
    </lineage>
</organism>
<dbReference type="AlphaFoldDB" id="A0A2U8T1R8"/>
<reference evidence="1" key="1">
    <citation type="submission" date="2018-04" db="EMBL/GenBank/DDBJ databases">
        <title>Outbreak of blaKPC-2 Positive Klebsiella pneumoniae ST11 in a neonate Unit in China.</title>
        <authorList>
            <person name="Dong D."/>
            <person name="Jia N."/>
            <person name="Zhang H."/>
            <person name="Zhao H."/>
            <person name="Liu Z."/>
            <person name="Zhu Y."/>
        </authorList>
    </citation>
    <scope>NUCLEOTIDE SEQUENCE</scope>
    <source>
        <strain evidence="1">QL24</strain>
        <plasmid evidence="1">pKPN-QL24</plasmid>
    </source>
</reference>
<name>A0A2U8T1R8_KLEPN</name>
<evidence type="ECO:0000313" key="1">
    <source>
        <dbReference type="EMBL" id="AWM64133.1"/>
    </source>
</evidence>
<dbReference type="EMBL" id="MH263654">
    <property type="protein sequence ID" value="AWM64133.1"/>
    <property type="molecule type" value="Genomic_DNA"/>
</dbReference>
<geneLocation type="plasmid" evidence="1">
    <name>pKPN-QL24</name>
</geneLocation>
<keyword evidence="1" id="KW-0614">Plasmid</keyword>
<sequence>MPSAKKSNFFVSTSNNLCLWPARCAIHPRKTTSRKLGDGKSNFFANQ</sequence>
<accession>A0A2U8T1R8</accession>